<name>A0AAD9MSF0_9ANNE</name>
<proteinExistence type="predicted"/>
<comment type="caution">
    <text evidence="2">The sequence shown here is derived from an EMBL/GenBank/DDBJ whole genome shotgun (WGS) entry which is preliminary data.</text>
</comment>
<keyword evidence="1" id="KW-0472">Membrane</keyword>
<organism evidence="2 3">
    <name type="scientific">Paralvinella palmiformis</name>
    <dbReference type="NCBI Taxonomy" id="53620"/>
    <lineage>
        <taxon>Eukaryota</taxon>
        <taxon>Metazoa</taxon>
        <taxon>Spiralia</taxon>
        <taxon>Lophotrochozoa</taxon>
        <taxon>Annelida</taxon>
        <taxon>Polychaeta</taxon>
        <taxon>Sedentaria</taxon>
        <taxon>Canalipalpata</taxon>
        <taxon>Terebellida</taxon>
        <taxon>Terebelliformia</taxon>
        <taxon>Alvinellidae</taxon>
        <taxon>Paralvinella</taxon>
    </lineage>
</organism>
<sequence>MEVYKYLEFFGIFAPWALFMTFNYFYNVIRSLYWIYTGVHQQVTDSEKPESYNRSVEVKKILFRRTIDGYIKHPESAFLTVHETFVNPERVLQDDCSLYAMTPTEAIFIQVKNRIFLHDFLWMGQFAVADKLISIPLNHFNKLAEEMEDEGAKIIFLHNQGRCGGTLVTALFKETARRMFRNTIRMLCKPYGALGERIVAYVIQPMLLDMVCIEMVQEVFPEAVQFFIYRNPIEVSISLRRIEEILTPIKVMINLSNVASIVRLSLEFIGEHNTEYRAWTYPIHPEFQFGFRGACFTTYYYLEALKRGINIHGVRYEQYP</sequence>
<evidence type="ECO:0000313" key="3">
    <source>
        <dbReference type="Proteomes" id="UP001208570"/>
    </source>
</evidence>
<keyword evidence="1" id="KW-1133">Transmembrane helix</keyword>
<accession>A0AAD9MSF0</accession>
<evidence type="ECO:0000313" key="2">
    <source>
        <dbReference type="EMBL" id="KAK2142433.1"/>
    </source>
</evidence>
<evidence type="ECO:0000256" key="1">
    <source>
        <dbReference type="SAM" id="Phobius"/>
    </source>
</evidence>
<protein>
    <submittedName>
        <fullName evidence="2">Uncharacterized protein</fullName>
    </submittedName>
</protein>
<feature type="transmembrane region" description="Helical" evidence="1">
    <location>
        <begin position="6"/>
        <end position="26"/>
    </location>
</feature>
<dbReference type="EMBL" id="JAODUP010000954">
    <property type="protein sequence ID" value="KAK2142433.1"/>
    <property type="molecule type" value="Genomic_DNA"/>
</dbReference>
<gene>
    <name evidence="2" type="ORF">LSH36_954g00016</name>
</gene>
<dbReference type="AlphaFoldDB" id="A0AAD9MSF0"/>
<dbReference type="Proteomes" id="UP001208570">
    <property type="component" value="Unassembled WGS sequence"/>
</dbReference>
<dbReference type="PANTHER" id="PTHR33844">
    <property type="entry name" value="SULFOTRANSFER_1 DOMAIN-CONTAINING PROTEIN"/>
    <property type="match status" value="1"/>
</dbReference>
<reference evidence="2" key="1">
    <citation type="journal article" date="2023" name="Mol. Biol. Evol.">
        <title>Third-Generation Sequencing Reveals the Adaptive Role of the Epigenome in Three Deep-Sea Polychaetes.</title>
        <authorList>
            <person name="Perez M."/>
            <person name="Aroh O."/>
            <person name="Sun Y."/>
            <person name="Lan Y."/>
            <person name="Juniper S.K."/>
            <person name="Young C.R."/>
            <person name="Angers B."/>
            <person name="Qian P.Y."/>
        </authorList>
    </citation>
    <scope>NUCLEOTIDE SEQUENCE</scope>
    <source>
        <strain evidence="2">P08H-3</strain>
    </source>
</reference>
<keyword evidence="1" id="KW-0812">Transmembrane</keyword>
<dbReference type="PANTHER" id="PTHR33844:SF1">
    <property type="entry name" value="SULFOTRANSFERASE DOMAIN-CONTAINING PROTEIN"/>
    <property type="match status" value="1"/>
</dbReference>
<keyword evidence="3" id="KW-1185">Reference proteome</keyword>